<dbReference type="Proteomes" id="UP000183766">
    <property type="component" value="Unassembled WGS sequence"/>
</dbReference>
<accession>A0A1I5F0C0</accession>
<dbReference type="InterPro" id="IPR014942">
    <property type="entry name" value="AbiEii"/>
</dbReference>
<gene>
    <name evidence="1" type="ORF">SAMN04487924_12494</name>
    <name evidence="2" type="ORF">SAMN05216250_17214</name>
</gene>
<keyword evidence="2" id="KW-0808">Transferase</keyword>
<dbReference type="EMBL" id="FNRP01000024">
    <property type="protein sequence ID" value="SEB03691.1"/>
    <property type="molecule type" value="Genomic_DNA"/>
</dbReference>
<protein>
    <submittedName>
        <fullName evidence="2">Nucleotidyl transferase AbiEii toxin, Type IV TA system</fullName>
    </submittedName>
</protein>
<dbReference type="Proteomes" id="UP000183040">
    <property type="component" value="Unassembled WGS sequence"/>
</dbReference>
<dbReference type="GO" id="GO:0016740">
    <property type="term" value="F:transferase activity"/>
    <property type="evidence" value="ECO:0007669"/>
    <property type="project" value="UniProtKB-KW"/>
</dbReference>
<dbReference type="Gene3D" id="3.10.450.620">
    <property type="entry name" value="JHP933, nucleotidyltransferase-like core domain"/>
    <property type="match status" value="1"/>
</dbReference>
<dbReference type="AlphaFoldDB" id="A0A1I5F0C0"/>
<sequence>MTKEPKDYGKSVKAKLLNLSKTERISYQLLLIRYVHERLLYRLAQSKYKNSFYLKGGALLYAHEQLKARPTLDIDFLGSNINNDRKIIEKAFSEICTISCKEDGIIFDTGIIETEDINENRVYKGIRLHIMARLDTVHQKIAMDIGFGDIITPEPQKLEYPLLLDGLPAVNIMAYSLETVVAEKFQAMIELSESNSRLKDFYDLYNLLHNNTLDSDLLEKAIHSTLKNRGTVYEENHPLFSDDFPKNPRFQALWKGFIKKIGKTEPAFATAVGLIKEELFSYWEKYKKQ</sequence>
<name>A0A1I5F0C0_9BACE</name>
<evidence type="ECO:0000313" key="1">
    <source>
        <dbReference type="EMBL" id="SEB03691.1"/>
    </source>
</evidence>
<dbReference type="EMBL" id="FOUM01000072">
    <property type="protein sequence ID" value="SFO17202.1"/>
    <property type="molecule type" value="Genomic_DNA"/>
</dbReference>
<evidence type="ECO:0000313" key="3">
    <source>
        <dbReference type="Proteomes" id="UP000183040"/>
    </source>
</evidence>
<proteinExistence type="predicted"/>
<reference evidence="3 4" key="1">
    <citation type="submission" date="2016-10" db="EMBL/GenBank/DDBJ databases">
        <authorList>
            <person name="de Groot N.N."/>
        </authorList>
    </citation>
    <scope>NUCLEOTIDE SEQUENCE [LARGE SCALE GENOMIC DNA]</scope>
    <source>
        <strain evidence="2 4">NLAE-zl-C202</strain>
        <strain evidence="1 3">NLAE-zl-G339</strain>
    </source>
</reference>
<dbReference type="RefSeq" id="WP_074707608.1">
    <property type="nucleotide sequence ID" value="NZ_FNRP01000024.1"/>
</dbReference>
<organism evidence="2 4">
    <name type="scientific">Bacteroides xylanisolvens</name>
    <dbReference type="NCBI Taxonomy" id="371601"/>
    <lineage>
        <taxon>Bacteria</taxon>
        <taxon>Pseudomonadati</taxon>
        <taxon>Bacteroidota</taxon>
        <taxon>Bacteroidia</taxon>
        <taxon>Bacteroidales</taxon>
        <taxon>Bacteroidaceae</taxon>
        <taxon>Bacteroides</taxon>
    </lineage>
</organism>
<dbReference type="Pfam" id="PF08843">
    <property type="entry name" value="AbiEii"/>
    <property type="match status" value="1"/>
</dbReference>
<evidence type="ECO:0000313" key="4">
    <source>
        <dbReference type="Proteomes" id="UP000183766"/>
    </source>
</evidence>
<evidence type="ECO:0000313" key="2">
    <source>
        <dbReference type="EMBL" id="SFO17202.1"/>
    </source>
</evidence>